<gene>
    <name evidence="2" type="ORF">PHACT_03695</name>
</gene>
<organism evidence="2 3">
    <name type="scientific">Pseudohongiella acticola</name>
    <dbReference type="NCBI Taxonomy" id="1524254"/>
    <lineage>
        <taxon>Bacteria</taxon>
        <taxon>Pseudomonadati</taxon>
        <taxon>Pseudomonadota</taxon>
        <taxon>Gammaproteobacteria</taxon>
        <taxon>Pseudomonadales</taxon>
        <taxon>Pseudohongiellaceae</taxon>
        <taxon>Pseudohongiella</taxon>
    </lineage>
</organism>
<protein>
    <submittedName>
        <fullName evidence="2">Uncharacterized protein</fullName>
    </submittedName>
</protein>
<dbReference type="Proteomes" id="UP000175669">
    <property type="component" value="Unassembled WGS sequence"/>
</dbReference>
<feature type="region of interest" description="Disordered" evidence="1">
    <location>
        <begin position="1"/>
        <end position="22"/>
    </location>
</feature>
<dbReference type="AlphaFoldDB" id="A0A1E8CIY4"/>
<evidence type="ECO:0000313" key="3">
    <source>
        <dbReference type="Proteomes" id="UP000175669"/>
    </source>
</evidence>
<dbReference type="RefSeq" id="WP_070115972.1">
    <property type="nucleotide sequence ID" value="NZ_MASR01000001.1"/>
</dbReference>
<evidence type="ECO:0000313" key="2">
    <source>
        <dbReference type="EMBL" id="OFE12349.1"/>
    </source>
</evidence>
<comment type="caution">
    <text evidence="2">The sequence shown here is derived from an EMBL/GenBank/DDBJ whole genome shotgun (WGS) entry which is preliminary data.</text>
</comment>
<accession>A0A1E8CIY4</accession>
<name>A0A1E8CIY4_9GAMM</name>
<keyword evidence="3" id="KW-1185">Reference proteome</keyword>
<evidence type="ECO:0000256" key="1">
    <source>
        <dbReference type="SAM" id="MobiDB-lite"/>
    </source>
</evidence>
<proteinExistence type="predicted"/>
<dbReference type="EMBL" id="MASR01000001">
    <property type="protein sequence ID" value="OFE12349.1"/>
    <property type="molecule type" value="Genomic_DNA"/>
</dbReference>
<reference evidence="3" key="1">
    <citation type="submission" date="2016-07" db="EMBL/GenBank/DDBJ databases">
        <authorList>
            <person name="Florea S."/>
            <person name="Webb J.S."/>
            <person name="Jaromczyk J."/>
            <person name="Schardl C.L."/>
        </authorList>
    </citation>
    <scope>NUCLEOTIDE SEQUENCE [LARGE SCALE GENOMIC DNA]</scope>
    <source>
        <strain evidence="3">KCTC 42131</strain>
    </source>
</reference>
<sequence length="163" mass="18545">MTKSNVQPPLHPQGNGPITQSADHTGKQILVPANSDIYIKARYKENFGSFQAISPLRTSETSGPDIFDLLASVSHSSFKVFNKLKAKRNEKNSLCHYRTDKLSKSEREMFNRGVRQLVGKNIIKRVPVSSEVTNVRKNTYMINPVIIKCWEYEEACSVWMQLD</sequence>